<proteinExistence type="predicted"/>
<protein>
    <submittedName>
        <fullName evidence="2">Uncharacterized protein</fullName>
    </submittedName>
</protein>
<evidence type="ECO:0000313" key="2">
    <source>
        <dbReference type="EMBL" id="KAK6351409.1"/>
    </source>
</evidence>
<keyword evidence="3" id="KW-1185">Reference proteome</keyword>
<dbReference type="EMBL" id="JAVHNR010000002">
    <property type="protein sequence ID" value="KAK6351409.1"/>
    <property type="molecule type" value="Genomic_DNA"/>
</dbReference>
<name>A0AAN8MVK8_9PEZI</name>
<sequence>MGGSAFSHHGILTPRMSPETYFKLKKKYHDILKGLYRHVTTPAEAPEKISYGDLDYLVAEPISKKSHFTAMKDVQIAFEAEYMTTMAGATTSFAVVLQSEQELGGNLEVKTEKTYAQVDVHICPSVDNMRWISFKHSYGDLWSILGMMGRAKGLVADENCLNVRVKEIEDHNRELAKVELTRDVNETLEFYGLDAGRFEKGFGSVTEVYEFLVETRFFQKRYFSEKRFANAHDRSKVGKREMMKGWFGFLGLDIALIGKIEGGGKEDEAVKEGGDTNTPVVEEGVKEDEEKEDGAETPDTGFTREQVLEEALERFGKRREYEEKVKAWRRNLRIDAVARGVSKKLVDGGHNSPRSARTKSSRIRKQINEGEMDEIFEMTEEQVEAFVQKLVDEILQSNAKNPNADTTVVGTVVSV</sequence>
<gene>
    <name evidence="2" type="ORF">TWF718_004569</name>
</gene>
<comment type="caution">
    <text evidence="2">The sequence shown here is derived from an EMBL/GenBank/DDBJ whole genome shotgun (WGS) entry which is preliminary data.</text>
</comment>
<reference evidence="2 3" key="1">
    <citation type="submission" date="2019-10" db="EMBL/GenBank/DDBJ databases">
        <authorList>
            <person name="Palmer J.M."/>
        </authorList>
    </citation>
    <scope>NUCLEOTIDE SEQUENCE [LARGE SCALE GENOMIC DNA]</scope>
    <source>
        <strain evidence="2 3">TWF718</strain>
    </source>
</reference>
<dbReference type="Proteomes" id="UP001313282">
    <property type="component" value="Unassembled WGS sequence"/>
</dbReference>
<feature type="compositionally biased region" description="Acidic residues" evidence="1">
    <location>
        <begin position="285"/>
        <end position="296"/>
    </location>
</feature>
<feature type="region of interest" description="Disordered" evidence="1">
    <location>
        <begin position="266"/>
        <end position="299"/>
    </location>
</feature>
<dbReference type="AlphaFoldDB" id="A0AAN8MVK8"/>
<evidence type="ECO:0000256" key="1">
    <source>
        <dbReference type="SAM" id="MobiDB-lite"/>
    </source>
</evidence>
<accession>A0AAN8MVK8</accession>
<organism evidence="2 3">
    <name type="scientific">Orbilia javanica</name>
    <dbReference type="NCBI Taxonomy" id="47235"/>
    <lineage>
        <taxon>Eukaryota</taxon>
        <taxon>Fungi</taxon>
        <taxon>Dikarya</taxon>
        <taxon>Ascomycota</taxon>
        <taxon>Pezizomycotina</taxon>
        <taxon>Orbiliomycetes</taxon>
        <taxon>Orbiliales</taxon>
        <taxon>Orbiliaceae</taxon>
        <taxon>Orbilia</taxon>
    </lineage>
</organism>
<evidence type="ECO:0000313" key="3">
    <source>
        <dbReference type="Proteomes" id="UP001313282"/>
    </source>
</evidence>